<dbReference type="InterPro" id="IPR000073">
    <property type="entry name" value="AB_hydrolase_1"/>
</dbReference>
<keyword evidence="2" id="KW-0378">Hydrolase</keyword>
<dbReference type="Pfam" id="PF00561">
    <property type="entry name" value="Abhydrolase_1"/>
    <property type="match status" value="1"/>
</dbReference>
<dbReference type="OrthoDB" id="1898734at2759"/>
<evidence type="ECO:0000256" key="2">
    <source>
        <dbReference type="ARBA" id="ARBA00022801"/>
    </source>
</evidence>
<dbReference type="InterPro" id="IPR051601">
    <property type="entry name" value="Serine_prot/Carboxylest_S33"/>
</dbReference>
<organism evidence="4 5">
    <name type="scientific">[Candida] railenensis</name>
    <dbReference type="NCBI Taxonomy" id="45579"/>
    <lineage>
        <taxon>Eukaryota</taxon>
        <taxon>Fungi</taxon>
        <taxon>Dikarya</taxon>
        <taxon>Ascomycota</taxon>
        <taxon>Saccharomycotina</taxon>
        <taxon>Pichiomycetes</taxon>
        <taxon>Debaryomycetaceae</taxon>
        <taxon>Kurtzmaniella</taxon>
    </lineage>
</organism>
<dbReference type="Gene3D" id="3.40.50.1820">
    <property type="entry name" value="alpha/beta hydrolase"/>
    <property type="match status" value="1"/>
</dbReference>
<evidence type="ECO:0000313" key="4">
    <source>
        <dbReference type="EMBL" id="CAH2351031.1"/>
    </source>
</evidence>
<accession>A0A9P0VX22</accession>
<dbReference type="PRINTS" id="PR00793">
    <property type="entry name" value="PROAMNOPTASE"/>
</dbReference>
<evidence type="ECO:0000256" key="1">
    <source>
        <dbReference type="ARBA" id="ARBA00010088"/>
    </source>
</evidence>
<protein>
    <recommendedName>
        <fullName evidence="3">AB hydrolase-1 domain-containing protein</fullName>
    </recommendedName>
</protein>
<dbReference type="EMBL" id="CAKXYY010000002">
    <property type="protein sequence ID" value="CAH2351031.1"/>
    <property type="molecule type" value="Genomic_DNA"/>
</dbReference>
<comment type="caution">
    <text evidence="4">The sequence shown here is derived from an EMBL/GenBank/DDBJ whole genome shotgun (WGS) entry which is preliminary data.</text>
</comment>
<evidence type="ECO:0000313" key="5">
    <source>
        <dbReference type="Proteomes" id="UP000837801"/>
    </source>
</evidence>
<dbReference type="SUPFAM" id="SSF53474">
    <property type="entry name" value="alpha/beta-Hydrolases"/>
    <property type="match status" value="1"/>
</dbReference>
<name>A0A9P0VX22_9ASCO</name>
<evidence type="ECO:0000259" key="3">
    <source>
        <dbReference type="Pfam" id="PF00561"/>
    </source>
</evidence>
<dbReference type="GO" id="GO:0006508">
    <property type="term" value="P:proteolysis"/>
    <property type="evidence" value="ECO:0007669"/>
    <property type="project" value="InterPro"/>
</dbReference>
<feature type="domain" description="AB hydrolase-1" evidence="3">
    <location>
        <begin position="71"/>
        <end position="212"/>
    </location>
</feature>
<keyword evidence="5" id="KW-1185">Reference proteome</keyword>
<sequence>MSKIIDSFRLRDIINFRVLYKAPLSYNSPGATINVCGTLTLKYDEEIHSSYKSAIGKELKGFLPKYSDQKIIVYLQGGPGFPCNSPTDKDAINTELLGKGYQIFYLDQRGTGYSTPIEPETILSSNDVEAQLNYIVNFRADSIVADAELIRKDLLGNGKWSLIGQSYGGFCIFTYLSKYPDSVKEAIITGGVPPVNFTVDDVYTATYERTRERNVHYYKKYPHDANKVLKIARYLDENQVTLPNGGNLSVERFQTLGLNFGATGGTDGIHQIVLKFDYELEYFGKPTYQTLNQIQSQYSFDTNIIYALFQEAIYCDGNNPSFESSNWSADRLRYMTKNGNYVYSKNTHKLGSDYPLYFTGEMVYKSMYEDYSELRKLKKLAYALHNYKEWNKLYDVEVLENITWEKVPIVASTYVYDQYVDFDITRRVKKEVFKDNGNLRQYITSDFFHNGLRADPKRVLGALFDLLTEEVD</sequence>
<dbReference type="PANTHER" id="PTHR43248">
    <property type="entry name" value="2-SUCCINYL-6-HYDROXY-2,4-CYCLOHEXADIENE-1-CARBOXYLATE SYNTHASE"/>
    <property type="match status" value="1"/>
</dbReference>
<dbReference type="InterPro" id="IPR002410">
    <property type="entry name" value="Peptidase_S33"/>
</dbReference>
<reference evidence="4" key="1">
    <citation type="submission" date="2022-03" db="EMBL/GenBank/DDBJ databases">
        <authorList>
            <person name="Legras J.-L."/>
            <person name="Devillers H."/>
            <person name="Grondin C."/>
        </authorList>
    </citation>
    <scope>NUCLEOTIDE SEQUENCE</scope>
    <source>
        <strain evidence="4">CLIB 1423</strain>
    </source>
</reference>
<dbReference type="GO" id="GO:0008233">
    <property type="term" value="F:peptidase activity"/>
    <property type="evidence" value="ECO:0007669"/>
    <property type="project" value="InterPro"/>
</dbReference>
<dbReference type="PANTHER" id="PTHR43248:SF2">
    <property type="entry name" value="PROLYL AMINOPEPTIDASE"/>
    <property type="match status" value="1"/>
</dbReference>
<dbReference type="AlphaFoldDB" id="A0A9P0VX22"/>
<gene>
    <name evidence="4" type="ORF">CLIB1423_02S10704</name>
</gene>
<comment type="similarity">
    <text evidence="1">Belongs to the peptidase S33 family.</text>
</comment>
<dbReference type="Proteomes" id="UP000837801">
    <property type="component" value="Unassembled WGS sequence"/>
</dbReference>
<dbReference type="InterPro" id="IPR029058">
    <property type="entry name" value="AB_hydrolase_fold"/>
</dbReference>
<proteinExistence type="inferred from homology"/>